<dbReference type="PANTHER" id="PTHR12286:SF5">
    <property type="entry name" value="SACCHAROPINE DEHYDROGENASE-LIKE OXIDOREDUCTASE"/>
    <property type="match status" value="1"/>
</dbReference>
<accession>A0ABN8HXW1</accession>
<keyword evidence="2" id="KW-0472">Membrane</keyword>
<dbReference type="SUPFAM" id="SSF51735">
    <property type="entry name" value="NAD(P)-binding Rossmann-fold domains"/>
    <property type="match status" value="1"/>
</dbReference>
<evidence type="ECO:0000313" key="4">
    <source>
        <dbReference type="EMBL" id="CAH2040874.1"/>
    </source>
</evidence>
<feature type="domain" description="Saccharopine dehydrogenase NADP binding" evidence="3">
    <location>
        <begin position="33"/>
        <end position="166"/>
    </location>
</feature>
<dbReference type="Proteomes" id="UP000837857">
    <property type="component" value="Chromosome 12"/>
</dbReference>
<dbReference type="InterPro" id="IPR005097">
    <property type="entry name" value="Sacchrp_dh_NADP-bd"/>
</dbReference>
<keyword evidence="2" id="KW-0812">Transmembrane</keyword>
<proteinExistence type="inferred from homology"/>
<sequence>MLRIEDLTLAIECAEPYVFDFKIFFTMSRLDLVIFGATGFTGKHAVMECARIAKKNPSLTWGIAGRSQSKLDALLEEASKETGVDLSAIPVMLADVGDEDSLRAMCQRAKVLVNCCGPYRLYGEPVVSAAVRCGAHYVDVSGEPQFLESMQLRYDSAARDAGVFVICACGFDSIPNDMGVVFLQQNFDGTLNSVESYLSTELPPQYQAAARRGGVINYGTWASLVYGLANYHELKTLRKQLFPDRLPALKPKLEKKRCVHFRDGRWCVPFPGSDASVVFRTQRRSRARPVQFRAYLRLPGAWAAPLVWFCALALYLLARCGPGRRWLLSRPRLCSLGLVGRGGLERPVTENTRFGFALHGAGWPQGVDPDSELPTKTLTAKVSGSNPGYGATVVALLHSALTILDERDKMPERGGVVTTGFAFGNTGLVRRLNENGLRFEIVEE</sequence>
<feature type="transmembrane region" description="Helical" evidence="2">
    <location>
        <begin position="294"/>
        <end position="318"/>
    </location>
</feature>
<evidence type="ECO:0000256" key="2">
    <source>
        <dbReference type="SAM" id="Phobius"/>
    </source>
</evidence>
<keyword evidence="2" id="KW-1133">Transmembrane helix</keyword>
<feature type="non-terminal residue" evidence="4">
    <location>
        <position position="444"/>
    </location>
</feature>
<dbReference type="InterPro" id="IPR036291">
    <property type="entry name" value="NAD(P)-bd_dom_sf"/>
</dbReference>
<gene>
    <name evidence="4" type="ORF">IPOD504_LOCUS2864</name>
</gene>
<dbReference type="Gene3D" id="3.40.50.720">
    <property type="entry name" value="NAD(P)-binding Rossmann-like Domain"/>
    <property type="match status" value="1"/>
</dbReference>
<evidence type="ECO:0000256" key="1">
    <source>
        <dbReference type="ARBA" id="ARBA00038048"/>
    </source>
</evidence>
<dbReference type="InterPro" id="IPR051276">
    <property type="entry name" value="Saccharopine_DH-like_oxidrdct"/>
</dbReference>
<organism evidence="4 5">
    <name type="scientific">Iphiclides podalirius</name>
    <name type="common">scarce swallowtail</name>
    <dbReference type="NCBI Taxonomy" id="110791"/>
    <lineage>
        <taxon>Eukaryota</taxon>
        <taxon>Metazoa</taxon>
        <taxon>Ecdysozoa</taxon>
        <taxon>Arthropoda</taxon>
        <taxon>Hexapoda</taxon>
        <taxon>Insecta</taxon>
        <taxon>Pterygota</taxon>
        <taxon>Neoptera</taxon>
        <taxon>Endopterygota</taxon>
        <taxon>Lepidoptera</taxon>
        <taxon>Glossata</taxon>
        <taxon>Ditrysia</taxon>
        <taxon>Papilionoidea</taxon>
        <taxon>Papilionidae</taxon>
        <taxon>Papilioninae</taxon>
        <taxon>Iphiclides</taxon>
    </lineage>
</organism>
<evidence type="ECO:0000313" key="5">
    <source>
        <dbReference type="Proteomes" id="UP000837857"/>
    </source>
</evidence>
<dbReference type="Pfam" id="PF03435">
    <property type="entry name" value="Sacchrp_dh_NADP"/>
    <property type="match status" value="1"/>
</dbReference>
<reference evidence="4" key="1">
    <citation type="submission" date="2022-03" db="EMBL/GenBank/DDBJ databases">
        <authorList>
            <person name="Martin H S."/>
        </authorList>
    </citation>
    <scope>NUCLEOTIDE SEQUENCE</scope>
</reference>
<protein>
    <recommendedName>
        <fullName evidence="3">Saccharopine dehydrogenase NADP binding domain-containing protein</fullName>
    </recommendedName>
</protein>
<name>A0ABN8HXW1_9NEOP</name>
<evidence type="ECO:0000259" key="3">
    <source>
        <dbReference type="Pfam" id="PF03435"/>
    </source>
</evidence>
<keyword evidence="5" id="KW-1185">Reference proteome</keyword>
<comment type="similarity">
    <text evidence="1">Belongs to the saccharopine dehydrogenase family.</text>
</comment>
<dbReference type="PANTHER" id="PTHR12286">
    <property type="entry name" value="SACCHAROPINE DEHYDROGENASE-LIKE OXIDOREDUCTASE"/>
    <property type="match status" value="1"/>
</dbReference>
<dbReference type="EMBL" id="OW152824">
    <property type="protein sequence ID" value="CAH2040874.1"/>
    <property type="molecule type" value="Genomic_DNA"/>
</dbReference>